<evidence type="ECO:0000313" key="3">
    <source>
        <dbReference type="EMBL" id="AOM83587.1"/>
    </source>
</evidence>
<dbReference type="OrthoDB" id="9807744at2"/>
<keyword evidence="1" id="KW-0812">Transmembrane</keyword>
<keyword evidence="1" id="KW-0472">Membrane</keyword>
<name>A0A1D7QX43_9BACI</name>
<dbReference type="STRING" id="632773.BBEV_2229"/>
<feature type="transmembrane region" description="Helical" evidence="1">
    <location>
        <begin position="189"/>
        <end position="209"/>
    </location>
</feature>
<reference evidence="3 4" key="1">
    <citation type="submission" date="2015-08" db="EMBL/GenBank/DDBJ databases">
        <title>The complete genome sequence of Bacillus beveridgei MLTeJB.</title>
        <authorList>
            <person name="Hanson T.E."/>
            <person name="Mesa C."/>
            <person name="Basesman S.M."/>
            <person name="Oremland R.S."/>
        </authorList>
    </citation>
    <scope>NUCLEOTIDE SEQUENCE [LARGE SCALE GENOMIC DNA]</scope>
    <source>
        <strain evidence="3 4">MLTeJB</strain>
    </source>
</reference>
<protein>
    <recommendedName>
        <fullName evidence="2">DUF418 domain-containing protein</fullName>
    </recommendedName>
</protein>
<dbReference type="PANTHER" id="PTHR30590">
    <property type="entry name" value="INNER MEMBRANE PROTEIN"/>
    <property type="match status" value="1"/>
</dbReference>
<organism evidence="3 4">
    <name type="scientific">Salisediminibacterium beveridgei</name>
    <dbReference type="NCBI Taxonomy" id="632773"/>
    <lineage>
        <taxon>Bacteria</taxon>
        <taxon>Bacillati</taxon>
        <taxon>Bacillota</taxon>
        <taxon>Bacilli</taxon>
        <taxon>Bacillales</taxon>
        <taxon>Bacillaceae</taxon>
        <taxon>Salisediminibacterium</taxon>
    </lineage>
</organism>
<accession>A0A1D7QX43</accession>
<feature type="transmembrane region" description="Helical" evidence="1">
    <location>
        <begin position="221"/>
        <end position="240"/>
    </location>
</feature>
<feature type="transmembrane region" description="Helical" evidence="1">
    <location>
        <begin position="88"/>
        <end position="105"/>
    </location>
</feature>
<feature type="transmembrane region" description="Helical" evidence="1">
    <location>
        <begin position="246"/>
        <end position="270"/>
    </location>
</feature>
<dbReference type="KEGG" id="bbev:BBEV_2229"/>
<feature type="transmembrane region" description="Helical" evidence="1">
    <location>
        <begin position="315"/>
        <end position="334"/>
    </location>
</feature>
<sequence length="367" mass="41151">MNRLHYIDSLRGFSLFGILLVNMLGFQYGIDNQQQLSFTGTLDSTVYFLIQLLFQGSFYPVFAILFGIGGALMYERAQMGDASFFKTYTRRLLILLGIGLFHWVILWHGDILIDYALTGLILMLLIHLNPSKLLLWIAGCFSFVAVLGLSLIGVGSGWMNQGTERAILLNGDYLELVVFRINELSIDPLIIIQILGLFLVGAVLVKSGWIQDVASCRRQWLMIALFGLIVGLAAKLPGILSDDGAITYYSYMFGGPIFGIGIIAFFILLYHRFNGGGIFLWLTYPGRTALTNYLTQSVIMGFIFYGYGLGQFEQMGMVGGSTLVVLLFAAQVMISKLWLSVFTMGPVEWLWRMGTYLKHRNIKIARR</sequence>
<feature type="transmembrane region" description="Helical" evidence="1">
    <location>
        <begin position="12"/>
        <end position="30"/>
    </location>
</feature>
<feature type="transmembrane region" description="Helical" evidence="1">
    <location>
        <begin position="290"/>
        <end position="309"/>
    </location>
</feature>
<dbReference type="RefSeq" id="WP_069365554.1">
    <property type="nucleotide sequence ID" value="NZ_CP012502.1"/>
</dbReference>
<dbReference type="PANTHER" id="PTHR30590:SF2">
    <property type="entry name" value="INNER MEMBRANE PROTEIN"/>
    <property type="match status" value="1"/>
</dbReference>
<dbReference type="PATRIC" id="fig|632773.3.peg.2348"/>
<evidence type="ECO:0000259" key="2">
    <source>
        <dbReference type="Pfam" id="PF04235"/>
    </source>
</evidence>
<feature type="domain" description="DUF418" evidence="2">
    <location>
        <begin position="204"/>
        <end position="358"/>
    </location>
</feature>
<dbReference type="Proteomes" id="UP000094463">
    <property type="component" value="Chromosome"/>
</dbReference>
<dbReference type="EMBL" id="CP012502">
    <property type="protein sequence ID" value="AOM83587.1"/>
    <property type="molecule type" value="Genomic_DNA"/>
</dbReference>
<feature type="transmembrane region" description="Helical" evidence="1">
    <location>
        <begin position="46"/>
        <end position="68"/>
    </location>
</feature>
<keyword evidence="4" id="KW-1185">Reference proteome</keyword>
<keyword evidence="1" id="KW-1133">Transmembrane helix</keyword>
<proteinExistence type="predicted"/>
<evidence type="ECO:0000256" key="1">
    <source>
        <dbReference type="SAM" id="Phobius"/>
    </source>
</evidence>
<dbReference type="AlphaFoldDB" id="A0A1D7QX43"/>
<gene>
    <name evidence="3" type="ORF">BBEV_2229</name>
</gene>
<evidence type="ECO:0000313" key="4">
    <source>
        <dbReference type="Proteomes" id="UP000094463"/>
    </source>
</evidence>
<dbReference type="InterPro" id="IPR052529">
    <property type="entry name" value="Bact_Transport_Assoc"/>
</dbReference>
<dbReference type="InterPro" id="IPR007349">
    <property type="entry name" value="DUF418"/>
</dbReference>
<dbReference type="Pfam" id="PF04235">
    <property type="entry name" value="DUF418"/>
    <property type="match status" value="1"/>
</dbReference>
<feature type="transmembrane region" description="Helical" evidence="1">
    <location>
        <begin position="135"/>
        <end position="159"/>
    </location>
</feature>